<evidence type="ECO:0000313" key="2">
    <source>
        <dbReference type="Proteomes" id="UP000292693"/>
    </source>
</evidence>
<dbReference type="RefSeq" id="WP_059213677.1">
    <property type="nucleotide sequence ID" value="NZ_JBEYFK010000316.1"/>
</dbReference>
<accession>A0A8G1ZQB3</accession>
<dbReference type="EMBL" id="PKLL01000019">
    <property type="protein sequence ID" value="RZE21908.1"/>
    <property type="molecule type" value="Genomic_DNA"/>
</dbReference>
<organism evidence="1 2">
    <name type="scientific">Streptomyces albidoflavus</name>
    <dbReference type="NCBI Taxonomy" id="1886"/>
    <lineage>
        <taxon>Bacteria</taxon>
        <taxon>Bacillati</taxon>
        <taxon>Actinomycetota</taxon>
        <taxon>Actinomycetes</taxon>
        <taxon>Kitasatosporales</taxon>
        <taxon>Streptomycetaceae</taxon>
        <taxon>Streptomyces</taxon>
        <taxon>Streptomyces albidoflavus group</taxon>
    </lineage>
</organism>
<sequence length="63" mass="6975">MPEYVDGVITGEVPNVQVRYLKRGRVGYWDPDKGAVVIEDPGATGGTVFTPKNGKQYFDDELE</sequence>
<comment type="caution">
    <text evidence="1">The sequence shown here is derived from an EMBL/GenBank/DDBJ whole genome shotgun (WGS) entry which is preliminary data.</text>
</comment>
<protein>
    <submittedName>
        <fullName evidence="1">Uncharacterized protein</fullName>
    </submittedName>
</protein>
<reference evidence="1 2" key="1">
    <citation type="submission" date="2017-12" db="EMBL/GenBank/DDBJ databases">
        <title>Population genomics insights into the ecological differentiation and adaptive evolution in streptomycetes.</title>
        <authorList>
            <person name="Li Y."/>
            <person name="Huang Y."/>
        </authorList>
    </citation>
    <scope>NUCLEOTIDE SEQUENCE [LARGE SCALE GENOMIC DNA]</scope>
    <source>
        <strain evidence="1 2">NBRC 100770</strain>
    </source>
</reference>
<name>A0A8G1ZQB3_9ACTN</name>
<gene>
    <name evidence="1" type="ORF">C0Q92_16770</name>
</gene>
<proteinExistence type="predicted"/>
<dbReference type="Proteomes" id="UP000292693">
    <property type="component" value="Unassembled WGS sequence"/>
</dbReference>
<dbReference type="AlphaFoldDB" id="A0A8G1ZQB3"/>
<evidence type="ECO:0000313" key="1">
    <source>
        <dbReference type="EMBL" id="RZE21908.1"/>
    </source>
</evidence>